<dbReference type="EMBL" id="JAVDVW010000002">
    <property type="protein sequence ID" value="MDR7099795.1"/>
    <property type="molecule type" value="Genomic_DNA"/>
</dbReference>
<dbReference type="PRINTS" id="PR00081">
    <property type="entry name" value="GDHRDH"/>
</dbReference>
<dbReference type="InterPro" id="IPR002347">
    <property type="entry name" value="SDR_fam"/>
</dbReference>
<keyword evidence="3" id="KW-0560">Oxidoreductase</keyword>
<evidence type="ECO:0000313" key="5">
    <source>
        <dbReference type="EMBL" id="MDR7099795.1"/>
    </source>
</evidence>
<evidence type="ECO:0000256" key="3">
    <source>
        <dbReference type="ARBA" id="ARBA00023002"/>
    </source>
</evidence>
<dbReference type="PANTHER" id="PTHR43490:SF99">
    <property type="entry name" value="SHORT-CHAIN DEHYDROGENASE_REDUCTASE"/>
    <property type="match status" value="1"/>
</dbReference>
<sequence>MSSSPPRVALISGATRGIGYEIARGLGHAGFVVLLGARDMDSGIAAAAKLRGDGLDANPIQLDLTRSSSIQDAAKRIEATFGKLDALINNAAIAALGDGSPTQADMAAIRRIMDTNFFGAVEVTRAMLPLLRRSPAGRIVNVSSDLGSLALNADRYSVSAQFQRLGYASSKAALNMLTIQLANELRDTAILVNSVNPGFAATDLHGLPGNVSATEASREPVRLAMLPDGGPNGRFFEDEAPLAW</sequence>
<organism evidence="5 6">
    <name type="scientific">Agrilutibacter niabensis</name>
    <dbReference type="NCBI Taxonomy" id="380628"/>
    <lineage>
        <taxon>Bacteria</taxon>
        <taxon>Pseudomonadati</taxon>
        <taxon>Pseudomonadota</taxon>
        <taxon>Gammaproteobacteria</taxon>
        <taxon>Lysobacterales</taxon>
        <taxon>Lysobacteraceae</taxon>
        <taxon>Agrilutibacter</taxon>
    </lineage>
</organism>
<proteinExistence type="inferred from homology"/>
<protein>
    <submittedName>
        <fullName evidence="5">NAD(P)-dependent dehydrogenase (Short-subunit alcohol dehydrogenase family)</fullName>
    </submittedName>
</protein>
<evidence type="ECO:0000256" key="1">
    <source>
        <dbReference type="ARBA" id="ARBA00006484"/>
    </source>
</evidence>
<dbReference type="Gene3D" id="3.40.50.720">
    <property type="entry name" value="NAD(P)-binding Rossmann-like Domain"/>
    <property type="match status" value="1"/>
</dbReference>
<accession>A0ABU1VR22</accession>
<dbReference type="SUPFAM" id="SSF51735">
    <property type="entry name" value="NAD(P)-binding Rossmann-fold domains"/>
    <property type="match status" value="1"/>
</dbReference>
<reference evidence="5 6" key="1">
    <citation type="submission" date="2023-07" db="EMBL/GenBank/DDBJ databases">
        <title>Sorghum-associated microbial communities from plants grown in Nebraska, USA.</title>
        <authorList>
            <person name="Schachtman D."/>
        </authorList>
    </citation>
    <scope>NUCLEOTIDE SEQUENCE [LARGE SCALE GENOMIC DNA]</scope>
    <source>
        <strain evidence="5 6">BE187</strain>
    </source>
</reference>
<gene>
    <name evidence="5" type="ORF">J2X04_002176</name>
</gene>
<keyword evidence="2" id="KW-0521">NADP</keyword>
<dbReference type="Proteomes" id="UP001267878">
    <property type="component" value="Unassembled WGS sequence"/>
</dbReference>
<dbReference type="Pfam" id="PF00106">
    <property type="entry name" value="adh_short"/>
    <property type="match status" value="1"/>
</dbReference>
<dbReference type="PANTHER" id="PTHR43490">
    <property type="entry name" value="(+)-NEOMENTHOL DEHYDROGENASE"/>
    <property type="match status" value="1"/>
</dbReference>
<dbReference type="InterPro" id="IPR036291">
    <property type="entry name" value="NAD(P)-bd_dom_sf"/>
</dbReference>
<evidence type="ECO:0000313" key="6">
    <source>
        <dbReference type="Proteomes" id="UP001267878"/>
    </source>
</evidence>
<comment type="similarity">
    <text evidence="1 4">Belongs to the short-chain dehydrogenases/reductases (SDR) family.</text>
</comment>
<comment type="caution">
    <text evidence="5">The sequence shown here is derived from an EMBL/GenBank/DDBJ whole genome shotgun (WGS) entry which is preliminary data.</text>
</comment>
<dbReference type="PRINTS" id="PR00080">
    <property type="entry name" value="SDRFAMILY"/>
</dbReference>
<name>A0ABU1VR22_9GAMM</name>
<keyword evidence="6" id="KW-1185">Reference proteome</keyword>
<dbReference type="RefSeq" id="WP_310054212.1">
    <property type="nucleotide sequence ID" value="NZ_JAVDVW010000002.1"/>
</dbReference>
<dbReference type="PROSITE" id="PS00061">
    <property type="entry name" value="ADH_SHORT"/>
    <property type="match status" value="1"/>
</dbReference>
<evidence type="ECO:0000256" key="2">
    <source>
        <dbReference type="ARBA" id="ARBA00022857"/>
    </source>
</evidence>
<dbReference type="InterPro" id="IPR020904">
    <property type="entry name" value="Sc_DH/Rdtase_CS"/>
</dbReference>
<evidence type="ECO:0000256" key="4">
    <source>
        <dbReference type="RuleBase" id="RU000363"/>
    </source>
</evidence>